<evidence type="ECO:0000256" key="4">
    <source>
        <dbReference type="ARBA" id="ARBA00023136"/>
    </source>
</evidence>
<feature type="transmembrane region" description="Helical" evidence="5">
    <location>
        <begin position="159"/>
        <end position="180"/>
    </location>
</feature>
<dbReference type="RefSeq" id="WP_102106050.1">
    <property type="nucleotide sequence ID" value="NZ_BMYL01000001.1"/>
</dbReference>
<comment type="subcellular location">
    <subcellularLocation>
        <location evidence="1">Membrane</location>
        <topology evidence="1">Multi-pass membrane protein</topology>
    </subcellularLocation>
</comment>
<keyword evidence="8" id="KW-1185">Reference proteome</keyword>
<dbReference type="Proteomes" id="UP000235162">
    <property type="component" value="Unassembled WGS sequence"/>
</dbReference>
<organism evidence="7 8">
    <name type="scientific">Halioglobus japonicus</name>
    <dbReference type="NCBI Taxonomy" id="930805"/>
    <lineage>
        <taxon>Bacteria</taxon>
        <taxon>Pseudomonadati</taxon>
        <taxon>Pseudomonadota</taxon>
        <taxon>Gammaproteobacteria</taxon>
        <taxon>Cellvibrionales</taxon>
        <taxon>Halieaceae</taxon>
        <taxon>Halioglobus</taxon>
    </lineage>
</organism>
<evidence type="ECO:0000259" key="6">
    <source>
        <dbReference type="Pfam" id="PF04893"/>
    </source>
</evidence>
<name>A0AAP8MFQ5_9GAMM</name>
<dbReference type="AlphaFoldDB" id="A0AAP8MFQ5"/>
<dbReference type="GO" id="GO:0016020">
    <property type="term" value="C:membrane"/>
    <property type="evidence" value="ECO:0007669"/>
    <property type="project" value="UniProtKB-SubCell"/>
</dbReference>
<evidence type="ECO:0000256" key="1">
    <source>
        <dbReference type="ARBA" id="ARBA00004141"/>
    </source>
</evidence>
<protein>
    <recommendedName>
        <fullName evidence="6">Yip1 domain-containing protein</fullName>
    </recommendedName>
</protein>
<keyword evidence="2 5" id="KW-0812">Transmembrane</keyword>
<accession>A0AAP8MFQ5</accession>
<feature type="transmembrane region" description="Helical" evidence="5">
    <location>
        <begin position="114"/>
        <end position="147"/>
    </location>
</feature>
<dbReference type="InterPro" id="IPR006977">
    <property type="entry name" value="Yip1_dom"/>
</dbReference>
<dbReference type="EMBL" id="PKUR01000001">
    <property type="protein sequence ID" value="PLW87026.1"/>
    <property type="molecule type" value="Genomic_DNA"/>
</dbReference>
<evidence type="ECO:0000256" key="3">
    <source>
        <dbReference type="ARBA" id="ARBA00022989"/>
    </source>
</evidence>
<comment type="caution">
    <text evidence="7">The sequence shown here is derived from an EMBL/GenBank/DDBJ whole genome shotgun (WGS) entry which is preliminary data.</text>
</comment>
<proteinExistence type="predicted"/>
<evidence type="ECO:0000256" key="5">
    <source>
        <dbReference type="SAM" id="Phobius"/>
    </source>
</evidence>
<feature type="transmembrane region" description="Helical" evidence="5">
    <location>
        <begin position="40"/>
        <end position="62"/>
    </location>
</feature>
<keyword evidence="4 5" id="KW-0472">Membrane</keyword>
<gene>
    <name evidence="7" type="ORF">C0029_00005</name>
</gene>
<feature type="domain" description="Yip1" evidence="6">
    <location>
        <begin position="40"/>
        <end position="172"/>
    </location>
</feature>
<keyword evidence="3 5" id="KW-1133">Transmembrane helix</keyword>
<dbReference type="Pfam" id="PF04893">
    <property type="entry name" value="Yip1"/>
    <property type="match status" value="1"/>
</dbReference>
<evidence type="ECO:0000256" key="2">
    <source>
        <dbReference type="ARBA" id="ARBA00022692"/>
    </source>
</evidence>
<reference evidence="7 8" key="1">
    <citation type="submission" date="2018-01" db="EMBL/GenBank/DDBJ databases">
        <title>The draft genome sequence of Halioglobus japonicus S1-36.</title>
        <authorList>
            <person name="Du Z.-J."/>
            <person name="Shi M.-J."/>
        </authorList>
    </citation>
    <scope>NUCLEOTIDE SEQUENCE [LARGE SCALE GENOMIC DNA]</scope>
    <source>
        <strain evidence="7 8">S1-36</strain>
    </source>
</reference>
<evidence type="ECO:0000313" key="7">
    <source>
        <dbReference type="EMBL" id="PLW87026.1"/>
    </source>
</evidence>
<evidence type="ECO:0000313" key="8">
    <source>
        <dbReference type="Proteomes" id="UP000235162"/>
    </source>
</evidence>
<feature type="transmembrane region" description="Helical" evidence="5">
    <location>
        <begin position="69"/>
        <end position="94"/>
    </location>
</feature>
<sequence length="347" mass="36667">MDFDTNKIIDLTRHGLANPIVGWHKYFKGGSSWLVTAQEFTAPVIIVYALLSTVFGSLSGAYSGFFSTLMMSLCGTAISLVVAAFLFSAIGGVMGGNSNFSNSFAAFSLAMIPAYLGSLLSLIVPLIGLLIALAAALVTLVYLYRLMPLALGVPDRKRAAHFAVSLVTVVVLHALVGGILGTSAHDTHLAGGAEVRGTGGNGGYHGGAMGQIQHQATIIEKAEQSTFDPPANGRVTREQLEYQLEVQRKAEKVRKRLEESVVQAEEKLGAEPQSTSSAFSAISSGFSSVLEAANAEMNIVVTGGGNWAEYSWVKNQLFTASIHGGDGSPANAHNFKLLEPYRSELGL</sequence>